<dbReference type="GO" id="GO:0006508">
    <property type="term" value="P:proteolysis"/>
    <property type="evidence" value="ECO:0007669"/>
    <property type="project" value="InterPro"/>
</dbReference>
<dbReference type="PANTHER" id="PTHR48081:SF6">
    <property type="entry name" value="PEPTIDASE S9 PROLYL OLIGOPEPTIDASE CATALYTIC DOMAIN-CONTAINING PROTEIN"/>
    <property type="match status" value="1"/>
</dbReference>
<keyword evidence="1" id="KW-0378">Hydrolase</keyword>
<dbReference type="OrthoDB" id="9794725at2"/>
<evidence type="ECO:0000259" key="2">
    <source>
        <dbReference type="Pfam" id="PF00326"/>
    </source>
</evidence>
<name>A0A543ERP3_9MICO</name>
<dbReference type="AlphaFoldDB" id="A0A543ERP3"/>
<evidence type="ECO:0000313" key="3">
    <source>
        <dbReference type="EMBL" id="TQM24267.1"/>
    </source>
</evidence>
<comment type="caution">
    <text evidence="3">The sequence shown here is derived from an EMBL/GenBank/DDBJ whole genome shotgun (WGS) entry which is preliminary data.</text>
</comment>
<dbReference type="InterPro" id="IPR029058">
    <property type="entry name" value="AB_hydrolase_fold"/>
</dbReference>
<reference evidence="3 4" key="1">
    <citation type="submission" date="2019-06" db="EMBL/GenBank/DDBJ databases">
        <title>Sequencing the genomes of 1000 actinobacteria strains.</title>
        <authorList>
            <person name="Klenk H.-P."/>
        </authorList>
    </citation>
    <scope>NUCLEOTIDE SEQUENCE [LARGE SCALE GENOMIC DNA]</scope>
    <source>
        <strain evidence="3 4">DSM 105492</strain>
    </source>
</reference>
<protein>
    <submittedName>
        <fullName evidence="3">Prolyl oligopeptidase family protein</fullName>
    </submittedName>
</protein>
<dbReference type="EMBL" id="VFPE01000004">
    <property type="protein sequence ID" value="TQM24267.1"/>
    <property type="molecule type" value="Genomic_DNA"/>
</dbReference>
<sequence length="229" mass="24344">MRLHALVLPGGSYLRHAAHEAQPVAEWLHDLGIPASVFRYPVGRAHPAAHAAIAQRIRELRAGGVDRILLVGFSAGGHAAGLAALAPDRPDSRVDAVILGYPVVSLKRHSHQGSSRVLLQGDDSAERRTALSLEALVTPGAPPFFVFHSLDDHKVPVEHSLLLSAALRTHGIPHELHLYPVGGHGCALGAEGVDWTAACVTWLAAGGWIEKTIPVDTGQLVRQSYETGC</sequence>
<dbReference type="Gene3D" id="3.40.50.1820">
    <property type="entry name" value="alpha/beta hydrolase"/>
    <property type="match status" value="1"/>
</dbReference>
<dbReference type="PANTHER" id="PTHR48081">
    <property type="entry name" value="AB HYDROLASE SUPERFAMILY PROTEIN C4A8.06C"/>
    <property type="match status" value="1"/>
</dbReference>
<dbReference type="GO" id="GO:0008236">
    <property type="term" value="F:serine-type peptidase activity"/>
    <property type="evidence" value="ECO:0007669"/>
    <property type="project" value="InterPro"/>
</dbReference>
<dbReference type="SUPFAM" id="SSF53474">
    <property type="entry name" value="alpha/beta-Hydrolases"/>
    <property type="match status" value="1"/>
</dbReference>
<feature type="domain" description="Peptidase S9 prolyl oligopeptidase catalytic" evidence="2">
    <location>
        <begin position="65"/>
        <end position="204"/>
    </location>
</feature>
<keyword evidence="4" id="KW-1185">Reference proteome</keyword>
<dbReference type="RefSeq" id="WP_141895263.1">
    <property type="nucleotide sequence ID" value="NZ_BAABLH010000016.1"/>
</dbReference>
<dbReference type="InterPro" id="IPR001375">
    <property type="entry name" value="Peptidase_S9_cat"/>
</dbReference>
<evidence type="ECO:0000313" key="4">
    <source>
        <dbReference type="Proteomes" id="UP000320235"/>
    </source>
</evidence>
<organism evidence="3 4">
    <name type="scientific">Microbacterium kyungheense</name>
    <dbReference type="NCBI Taxonomy" id="1263636"/>
    <lineage>
        <taxon>Bacteria</taxon>
        <taxon>Bacillati</taxon>
        <taxon>Actinomycetota</taxon>
        <taxon>Actinomycetes</taxon>
        <taxon>Micrococcales</taxon>
        <taxon>Microbacteriaceae</taxon>
        <taxon>Microbacterium</taxon>
    </lineage>
</organism>
<evidence type="ECO:0000256" key="1">
    <source>
        <dbReference type="ARBA" id="ARBA00022801"/>
    </source>
</evidence>
<dbReference type="Pfam" id="PF00326">
    <property type="entry name" value="Peptidase_S9"/>
    <property type="match status" value="1"/>
</dbReference>
<dbReference type="InterPro" id="IPR050300">
    <property type="entry name" value="GDXG_lipolytic_enzyme"/>
</dbReference>
<dbReference type="Proteomes" id="UP000320235">
    <property type="component" value="Unassembled WGS sequence"/>
</dbReference>
<gene>
    <name evidence="3" type="ORF">FB391_2780</name>
</gene>
<proteinExistence type="predicted"/>
<accession>A0A543ERP3</accession>